<dbReference type="NCBIfam" id="TIGR01549">
    <property type="entry name" value="HAD-SF-IA-v1"/>
    <property type="match status" value="1"/>
</dbReference>
<dbReference type="InterPro" id="IPR023198">
    <property type="entry name" value="PGP-like_dom2"/>
</dbReference>
<dbReference type="SFLD" id="SFLDS00003">
    <property type="entry name" value="Haloacid_Dehalogenase"/>
    <property type="match status" value="1"/>
</dbReference>
<dbReference type="KEGG" id="crw:CROST_003590"/>
<dbReference type="PANTHER" id="PTHR46193">
    <property type="entry name" value="6-PHOSPHOGLUCONATE PHOSPHATASE"/>
    <property type="match status" value="1"/>
</dbReference>
<keyword evidence="5" id="KW-0119">Carbohydrate metabolism</keyword>
<evidence type="ECO:0000313" key="6">
    <source>
        <dbReference type="EMBL" id="URZ09666.1"/>
    </source>
</evidence>
<dbReference type="CDD" id="cd16423">
    <property type="entry name" value="HAD_BPGM-like"/>
    <property type="match status" value="1"/>
</dbReference>
<comment type="similarity">
    <text evidence="2">Belongs to the HAD-like hydrolase superfamily. CbbY/CbbZ/Gph/YieH family.</text>
</comment>
<dbReference type="PANTHER" id="PTHR46193:SF18">
    <property type="entry name" value="HEXITOL PHOSPHATASE B"/>
    <property type="match status" value="1"/>
</dbReference>
<name>A0A1S8L702_9CLOT</name>
<dbReference type="Gene3D" id="1.10.150.240">
    <property type="entry name" value="Putative phosphatase, domain 2"/>
    <property type="match status" value="1"/>
</dbReference>
<dbReference type="Gene3D" id="3.40.50.1000">
    <property type="entry name" value="HAD superfamily/HAD-like"/>
    <property type="match status" value="1"/>
</dbReference>
<dbReference type="InterPro" id="IPR051600">
    <property type="entry name" value="Beta-PGM-like"/>
</dbReference>
<dbReference type="SFLD" id="SFLDG01135">
    <property type="entry name" value="C1.5.6:_HAD__Beta-PGM__Phospha"/>
    <property type="match status" value="1"/>
</dbReference>
<dbReference type="AlphaFoldDB" id="A0A1S8L702"/>
<keyword evidence="7" id="KW-1185">Reference proteome</keyword>
<dbReference type="Pfam" id="PF13419">
    <property type="entry name" value="HAD_2"/>
    <property type="match status" value="1"/>
</dbReference>
<dbReference type="STRING" id="84029.CROST_20860"/>
<dbReference type="InterPro" id="IPR023214">
    <property type="entry name" value="HAD_sf"/>
</dbReference>
<protein>
    <submittedName>
        <fullName evidence="6">Phosphorylated carbohydrates phosphatase</fullName>
        <ecNumber evidence="6">3.1.3.-</ecNumber>
    </submittedName>
</protein>
<evidence type="ECO:0000313" key="7">
    <source>
        <dbReference type="Proteomes" id="UP000190951"/>
    </source>
</evidence>
<dbReference type="InterPro" id="IPR006439">
    <property type="entry name" value="HAD-SF_hydro_IA"/>
</dbReference>
<reference evidence="6 7" key="1">
    <citation type="submission" date="2022-04" db="EMBL/GenBank/DDBJ databases">
        <title>Genome sequence of C. roseum typestrain.</title>
        <authorList>
            <person name="Poehlein A."/>
            <person name="Schoch T."/>
            <person name="Duerre P."/>
            <person name="Daniel R."/>
        </authorList>
    </citation>
    <scope>NUCLEOTIDE SEQUENCE [LARGE SCALE GENOMIC DNA]</scope>
    <source>
        <strain evidence="6 7">DSM 7320</strain>
    </source>
</reference>
<organism evidence="6 7">
    <name type="scientific">Clostridium felsineum</name>
    <dbReference type="NCBI Taxonomy" id="36839"/>
    <lineage>
        <taxon>Bacteria</taxon>
        <taxon>Bacillati</taxon>
        <taxon>Bacillota</taxon>
        <taxon>Clostridia</taxon>
        <taxon>Eubacteriales</taxon>
        <taxon>Clostridiaceae</taxon>
        <taxon>Clostridium</taxon>
    </lineage>
</organism>
<evidence type="ECO:0000256" key="1">
    <source>
        <dbReference type="ARBA" id="ARBA00001946"/>
    </source>
</evidence>
<dbReference type="RefSeq" id="WP_077836014.1">
    <property type="nucleotide sequence ID" value="NZ_CP096983.1"/>
</dbReference>
<dbReference type="SUPFAM" id="SSF56784">
    <property type="entry name" value="HAD-like"/>
    <property type="match status" value="1"/>
</dbReference>
<dbReference type="InterPro" id="IPR036412">
    <property type="entry name" value="HAD-like_sf"/>
</dbReference>
<evidence type="ECO:0000256" key="3">
    <source>
        <dbReference type="ARBA" id="ARBA00022723"/>
    </source>
</evidence>
<dbReference type="GO" id="GO:0016787">
    <property type="term" value="F:hydrolase activity"/>
    <property type="evidence" value="ECO:0007669"/>
    <property type="project" value="UniProtKB-KW"/>
</dbReference>
<dbReference type="InterPro" id="IPR041492">
    <property type="entry name" value="HAD_2"/>
</dbReference>
<comment type="cofactor">
    <cofactor evidence="1">
        <name>Mg(2+)</name>
        <dbReference type="ChEBI" id="CHEBI:18420"/>
    </cofactor>
</comment>
<dbReference type="SFLD" id="SFLDG01129">
    <property type="entry name" value="C1.5:_HAD__Beta-PGM__Phosphata"/>
    <property type="match status" value="1"/>
</dbReference>
<proteinExistence type="inferred from homology"/>
<keyword evidence="4" id="KW-0460">Magnesium</keyword>
<dbReference type="Proteomes" id="UP000190951">
    <property type="component" value="Chromosome"/>
</dbReference>
<keyword evidence="3" id="KW-0479">Metal-binding</keyword>
<gene>
    <name evidence="6" type="ORF">CROST_003590</name>
</gene>
<dbReference type="GO" id="GO:0046872">
    <property type="term" value="F:metal ion binding"/>
    <property type="evidence" value="ECO:0007669"/>
    <property type="project" value="UniProtKB-KW"/>
</dbReference>
<dbReference type="EMBL" id="CP096983">
    <property type="protein sequence ID" value="URZ09666.1"/>
    <property type="molecule type" value="Genomic_DNA"/>
</dbReference>
<sequence length="222" mass="25153">MSNKVVIFDMDGVLVDTEPIYRRLSEELYKRLGIELTEEEQYAFAGSVSKDKWTSLRNRFNLKQSIEELGKMSSGIKYEYLANKENEIPKIKGIDELILSLKDRGIKICVASSSRKENVEVILTKTKLIKYFDYIISGSEVQKGKPNPEIFLKAADKLNADITDCVVIEDTRNGVRAAKAAKMKCVGFRNLNSGIQNIEASDIIVDAFDKENIKDIIKFVEE</sequence>
<accession>A0A1S8L702</accession>
<evidence type="ECO:0000256" key="5">
    <source>
        <dbReference type="ARBA" id="ARBA00023277"/>
    </source>
</evidence>
<dbReference type="EC" id="3.1.3.-" evidence="6"/>
<keyword evidence="6" id="KW-0378">Hydrolase</keyword>
<evidence type="ECO:0000256" key="4">
    <source>
        <dbReference type="ARBA" id="ARBA00022842"/>
    </source>
</evidence>
<dbReference type="NCBIfam" id="TIGR01509">
    <property type="entry name" value="HAD-SF-IA-v3"/>
    <property type="match status" value="1"/>
</dbReference>
<evidence type="ECO:0000256" key="2">
    <source>
        <dbReference type="ARBA" id="ARBA00006171"/>
    </source>
</evidence>